<dbReference type="Proteomes" id="UP000001514">
    <property type="component" value="Unassembled WGS sequence"/>
</dbReference>
<dbReference type="Gramene" id="EFJ21176">
    <property type="protein sequence ID" value="EFJ21176"/>
    <property type="gene ID" value="SELMODRAFT_417595"/>
</dbReference>
<evidence type="ECO:0000313" key="2">
    <source>
        <dbReference type="Proteomes" id="UP000001514"/>
    </source>
</evidence>
<dbReference type="AlphaFoldDB" id="D8S2Y9"/>
<evidence type="ECO:0000313" key="1">
    <source>
        <dbReference type="EMBL" id="EFJ21176.1"/>
    </source>
</evidence>
<dbReference type="HOGENOM" id="CLU_1573326_0_0_1"/>
<dbReference type="EMBL" id="GL377600">
    <property type="protein sequence ID" value="EFJ21176.1"/>
    <property type="molecule type" value="Genomic_DNA"/>
</dbReference>
<sequence>MENPGMFTVHANLLPERCKQNMLQESSHPRLMNGQATPEVANFPMCKHEVSIDHGNGSCGSRNIAQLFIAGAPLLVVLLTQHQALLAEGWFYSDLELTEQEIKRMVMEACSIFWDNVNNILCYLLEMEALKGESMYRMKGSSTLPSKPWMNMMEITNVDGDCSQDGLNNK</sequence>
<proteinExistence type="predicted"/>
<dbReference type="KEGG" id="smo:SELMODRAFT_417595"/>
<dbReference type="InParanoid" id="D8S2Y9"/>
<reference evidence="1 2" key="1">
    <citation type="journal article" date="2011" name="Science">
        <title>The Selaginella genome identifies genetic changes associated with the evolution of vascular plants.</title>
        <authorList>
            <person name="Banks J.A."/>
            <person name="Nishiyama T."/>
            <person name="Hasebe M."/>
            <person name="Bowman J.L."/>
            <person name="Gribskov M."/>
            <person name="dePamphilis C."/>
            <person name="Albert V.A."/>
            <person name="Aono N."/>
            <person name="Aoyama T."/>
            <person name="Ambrose B.A."/>
            <person name="Ashton N.W."/>
            <person name="Axtell M.J."/>
            <person name="Barker E."/>
            <person name="Barker M.S."/>
            <person name="Bennetzen J.L."/>
            <person name="Bonawitz N.D."/>
            <person name="Chapple C."/>
            <person name="Cheng C."/>
            <person name="Correa L.G."/>
            <person name="Dacre M."/>
            <person name="DeBarry J."/>
            <person name="Dreyer I."/>
            <person name="Elias M."/>
            <person name="Engstrom E.M."/>
            <person name="Estelle M."/>
            <person name="Feng L."/>
            <person name="Finet C."/>
            <person name="Floyd S.K."/>
            <person name="Frommer W.B."/>
            <person name="Fujita T."/>
            <person name="Gramzow L."/>
            <person name="Gutensohn M."/>
            <person name="Harholt J."/>
            <person name="Hattori M."/>
            <person name="Heyl A."/>
            <person name="Hirai T."/>
            <person name="Hiwatashi Y."/>
            <person name="Ishikawa M."/>
            <person name="Iwata M."/>
            <person name="Karol K.G."/>
            <person name="Koehler B."/>
            <person name="Kolukisaoglu U."/>
            <person name="Kubo M."/>
            <person name="Kurata T."/>
            <person name="Lalonde S."/>
            <person name="Li K."/>
            <person name="Li Y."/>
            <person name="Litt A."/>
            <person name="Lyons E."/>
            <person name="Manning G."/>
            <person name="Maruyama T."/>
            <person name="Michael T.P."/>
            <person name="Mikami K."/>
            <person name="Miyazaki S."/>
            <person name="Morinaga S."/>
            <person name="Murata T."/>
            <person name="Mueller-Roeber B."/>
            <person name="Nelson D.R."/>
            <person name="Obara M."/>
            <person name="Oguri Y."/>
            <person name="Olmstead R.G."/>
            <person name="Onodera N."/>
            <person name="Petersen B.L."/>
            <person name="Pils B."/>
            <person name="Prigge M."/>
            <person name="Rensing S.A."/>
            <person name="Riano-Pachon D.M."/>
            <person name="Roberts A.W."/>
            <person name="Sato Y."/>
            <person name="Scheller H.V."/>
            <person name="Schulz B."/>
            <person name="Schulz C."/>
            <person name="Shakirov E.V."/>
            <person name="Shibagaki N."/>
            <person name="Shinohara N."/>
            <person name="Shippen D.E."/>
            <person name="Soerensen I."/>
            <person name="Sotooka R."/>
            <person name="Sugimoto N."/>
            <person name="Sugita M."/>
            <person name="Sumikawa N."/>
            <person name="Tanurdzic M."/>
            <person name="Theissen G."/>
            <person name="Ulvskov P."/>
            <person name="Wakazuki S."/>
            <person name="Weng J.K."/>
            <person name="Willats W.W."/>
            <person name="Wipf D."/>
            <person name="Wolf P.G."/>
            <person name="Yang L."/>
            <person name="Zimmer A.D."/>
            <person name="Zhu Q."/>
            <person name="Mitros T."/>
            <person name="Hellsten U."/>
            <person name="Loque D."/>
            <person name="Otillar R."/>
            <person name="Salamov A."/>
            <person name="Schmutz J."/>
            <person name="Shapiro H."/>
            <person name="Lindquist E."/>
            <person name="Lucas S."/>
            <person name="Rokhsar D."/>
            <person name="Grigoriev I.V."/>
        </authorList>
    </citation>
    <scope>NUCLEOTIDE SEQUENCE [LARGE SCALE GENOMIC DNA]</scope>
</reference>
<protein>
    <submittedName>
        <fullName evidence="1">Uncharacterized protein</fullName>
    </submittedName>
</protein>
<gene>
    <name evidence="1" type="ORF">SELMODRAFT_417595</name>
</gene>
<keyword evidence="2" id="KW-1185">Reference proteome</keyword>
<accession>D8S2Y9</accession>
<organism evidence="2">
    <name type="scientific">Selaginella moellendorffii</name>
    <name type="common">Spikemoss</name>
    <dbReference type="NCBI Taxonomy" id="88036"/>
    <lineage>
        <taxon>Eukaryota</taxon>
        <taxon>Viridiplantae</taxon>
        <taxon>Streptophyta</taxon>
        <taxon>Embryophyta</taxon>
        <taxon>Tracheophyta</taxon>
        <taxon>Lycopodiopsida</taxon>
        <taxon>Selaginellales</taxon>
        <taxon>Selaginellaceae</taxon>
        <taxon>Selaginella</taxon>
    </lineage>
</organism>
<name>D8S2Y9_SELML</name>